<dbReference type="InterPro" id="IPR036910">
    <property type="entry name" value="HMG_box_dom_sf"/>
</dbReference>
<sequence>MVKSYTPTDQSTIPRPLNCFLMYRLEKQKEIVAKCAGANHRDISKIIAKWWQEASEEEKKPFRERARIAKMEHRQLYPDYKYTPKKKTTPKRVYIRKNKKEQFTSRAKENNKFMELIYDDCNALELATEEIESTSSKRIFNSGKVTKKTSKVTKKRAANTVVMQDIYENFEDYKPLNYHNDCQYAISVSSHQSIPDFFNSPQTTSPSTDCYSDADVPTPCVDLSPFEATMPYSINPFENFSSYNVLDTPCINEFNAYSPVPFDTQVDYFHFDHSISNKFVEDFSYSEYPDFCSTEQYQSSFLMMQVPDQIQYIDPALLHM</sequence>
<evidence type="ECO:0000259" key="4">
    <source>
        <dbReference type="PROSITE" id="PS50118"/>
    </source>
</evidence>
<evidence type="ECO:0000256" key="2">
    <source>
        <dbReference type="ARBA" id="ARBA00023242"/>
    </source>
</evidence>
<protein>
    <recommendedName>
        <fullName evidence="4">HMG box domain-containing protein</fullName>
    </recommendedName>
</protein>
<dbReference type="GO" id="GO:0000981">
    <property type="term" value="F:DNA-binding transcription factor activity, RNA polymerase II-specific"/>
    <property type="evidence" value="ECO:0007669"/>
    <property type="project" value="TreeGrafter"/>
</dbReference>
<dbReference type="GO" id="GO:0000978">
    <property type="term" value="F:RNA polymerase II cis-regulatory region sequence-specific DNA binding"/>
    <property type="evidence" value="ECO:0007669"/>
    <property type="project" value="TreeGrafter"/>
</dbReference>
<evidence type="ECO:0000313" key="6">
    <source>
        <dbReference type="Proteomes" id="UP000603453"/>
    </source>
</evidence>
<reference evidence="5" key="1">
    <citation type="submission" date="2020-12" db="EMBL/GenBank/DDBJ databases">
        <title>Metabolic potential, ecology and presence of endohyphal bacteria is reflected in genomic diversity of Mucoromycotina.</title>
        <authorList>
            <person name="Muszewska A."/>
            <person name="Okrasinska A."/>
            <person name="Steczkiewicz K."/>
            <person name="Drgas O."/>
            <person name="Orlowska M."/>
            <person name="Perlinska-Lenart U."/>
            <person name="Aleksandrzak-Piekarczyk T."/>
            <person name="Szatraj K."/>
            <person name="Zielenkiewicz U."/>
            <person name="Pilsyk S."/>
            <person name="Malc E."/>
            <person name="Mieczkowski P."/>
            <person name="Kruszewska J.S."/>
            <person name="Biernat P."/>
            <person name="Pawlowska J."/>
        </authorList>
    </citation>
    <scope>NUCLEOTIDE SEQUENCE</scope>
    <source>
        <strain evidence="5">WA0000017839</strain>
    </source>
</reference>
<keyword evidence="2 3" id="KW-0539">Nucleus</keyword>
<feature type="DNA-binding region" description="HMG box" evidence="3">
    <location>
        <begin position="13"/>
        <end position="81"/>
    </location>
</feature>
<dbReference type="Gene3D" id="1.10.30.10">
    <property type="entry name" value="High mobility group box domain"/>
    <property type="match status" value="1"/>
</dbReference>
<dbReference type="PANTHER" id="PTHR45789:SF2">
    <property type="entry name" value="FI18025P1"/>
    <property type="match status" value="1"/>
</dbReference>
<keyword evidence="1 3" id="KW-0238">DNA-binding</keyword>
<dbReference type="InterPro" id="IPR009071">
    <property type="entry name" value="HMG_box_dom"/>
</dbReference>
<accession>A0A8H7QSS1</accession>
<feature type="domain" description="HMG box" evidence="4">
    <location>
        <begin position="13"/>
        <end position="81"/>
    </location>
</feature>
<comment type="caution">
    <text evidence="5">The sequence shown here is derived from an EMBL/GenBank/DDBJ whole genome shotgun (WGS) entry which is preliminary data.</text>
</comment>
<proteinExistence type="predicted"/>
<dbReference type="PANTHER" id="PTHR45789">
    <property type="entry name" value="FI18025P1"/>
    <property type="match status" value="1"/>
</dbReference>
<gene>
    <name evidence="5" type="ORF">INT47_010663</name>
</gene>
<name>A0A8H7QSS1_9FUNG</name>
<dbReference type="SMART" id="SM00398">
    <property type="entry name" value="HMG"/>
    <property type="match status" value="1"/>
</dbReference>
<dbReference type="EMBL" id="JAEPRD010000122">
    <property type="protein sequence ID" value="KAG2197727.1"/>
    <property type="molecule type" value="Genomic_DNA"/>
</dbReference>
<dbReference type="Proteomes" id="UP000603453">
    <property type="component" value="Unassembled WGS sequence"/>
</dbReference>
<evidence type="ECO:0000256" key="3">
    <source>
        <dbReference type="PROSITE-ProRule" id="PRU00267"/>
    </source>
</evidence>
<evidence type="ECO:0000313" key="5">
    <source>
        <dbReference type="EMBL" id="KAG2197727.1"/>
    </source>
</evidence>
<evidence type="ECO:0000256" key="1">
    <source>
        <dbReference type="ARBA" id="ARBA00023125"/>
    </source>
</evidence>
<dbReference type="Pfam" id="PF00505">
    <property type="entry name" value="HMG_box"/>
    <property type="match status" value="1"/>
</dbReference>
<keyword evidence="6" id="KW-1185">Reference proteome</keyword>
<dbReference type="CDD" id="cd01389">
    <property type="entry name" value="HMG-box_ROX1-like"/>
    <property type="match status" value="1"/>
</dbReference>
<organism evidence="5 6">
    <name type="scientific">Mucor saturninus</name>
    <dbReference type="NCBI Taxonomy" id="64648"/>
    <lineage>
        <taxon>Eukaryota</taxon>
        <taxon>Fungi</taxon>
        <taxon>Fungi incertae sedis</taxon>
        <taxon>Mucoromycota</taxon>
        <taxon>Mucoromycotina</taxon>
        <taxon>Mucoromycetes</taxon>
        <taxon>Mucorales</taxon>
        <taxon>Mucorineae</taxon>
        <taxon>Mucoraceae</taxon>
        <taxon>Mucor</taxon>
    </lineage>
</organism>
<dbReference type="SUPFAM" id="SSF47095">
    <property type="entry name" value="HMG-box"/>
    <property type="match status" value="1"/>
</dbReference>
<dbReference type="GO" id="GO:0005634">
    <property type="term" value="C:nucleus"/>
    <property type="evidence" value="ECO:0007669"/>
    <property type="project" value="UniProtKB-UniRule"/>
</dbReference>
<dbReference type="PROSITE" id="PS50118">
    <property type="entry name" value="HMG_BOX_2"/>
    <property type="match status" value="1"/>
</dbReference>
<dbReference type="AlphaFoldDB" id="A0A8H7QSS1"/>
<dbReference type="OrthoDB" id="6247875at2759"/>
<dbReference type="InterPro" id="IPR051356">
    <property type="entry name" value="SOX/SOX-like_TF"/>
</dbReference>